<dbReference type="RefSeq" id="WP_135480515.1">
    <property type="nucleotide sequence ID" value="NZ_SIJK02000055.1"/>
</dbReference>
<accession>A0ABS4DF91</accession>
<name>A0ABS4DF91_9CHLR</name>
<evidence type="ECO:0000313" key="1">
    <source>
        <dbReference type="EMBL" id="MBP1468101.1"/>
    </source>
</evidence>
<organism evidence="1 2">
    <name type="scientific">Candidatus Chloroploca mongolica</name>
    <dbReference type="NCBI Taxonomy" id="2528176"/>
    <lineage>
        <taxon>Bacteria</taxon>
        <taxon>Bacillati</taxon>
        <taxon>Chloroflexota</taxon>
        <taxon>Chloroflexia</taxon>
        <taxon>Chloroflexales</taxon>
        <taxon>Chloroflexineae</taxon>
        <taxon>Oscillochloridaceae</taxon>
        <taxon>Candidatus Chloroploca</taxon>
    </lineage>
</organism>
<comment type="caution">
    <text evidence="1">The sequence shown here is derived from an EMBL/GenBank/DDBJ whole genome shotgun (WGS) entry which is preliminary data.</text>
</comment>
<gene>
    <name evidence="1" type="ORF">EYB53_020475</name>
</gene>
<evidence type="ECO:0000313" key="2">
    <source>
        <dbReference type="Proteomes" id="UP001193081"/>
    </source>
</evidence>
<sequence>MAEIKRTNGRAVLDYMARDYDSLLYAMRERVREKLPEWTDASSEADMGNVLLEAFAHMGDILSYYQDRIAGESFLGTAQTRRSIIQHLRLIGYTLGTAAPAAATLSLLFPLDYQGTVTIKQGDAFATKSQRDRPSVRFEYAGDVSLEIDCTRLSSTTDPATGQRYRYYGLDPYSAQSAGSFRRVGIPVEEGRLVLAERLGVSDGTANQRFPLAHPRLILRPSDQNRLDNRDLTLLVEYGGQITRWHLRESLAFSGSDDRDFVVSIDEHDRASVSFGDGTFGAMPPDGAVIKASYRVGGGAHGNVGARTITTIASASQLSLIGASVINVAPATGGDDRESIEHAVLQAPAVFRARKRAVTRADYEALARNYQGVGRVRAVADSWATVTLYVAPAGGGPLTDSLRAGLLAYFEDKRPLTTRIEIAGVDYVPIYVTARIGVNAYYEHKEIAAHVQTAAGKLLAFERVDFAQTIYLSKFYEAIEAIDGVSYVTITGFSRDIPRAGNGDGLIKLGANELPCIPGDPNYTTGINVAIVGTEGGA</sequence>
<protein>
    <submittedName>
        <fullName evidence="1">Baseplate J/gp47 family protein</fullName>
    </submittedName>
</protein>
<keyword evidence="2" id="KW-1185">Reference proteome</keyword>
<dbReference type="Proteomes" id="UP001193081">
    <property type="component" value="Unassembled WGS sequence"/>
</dbReference>
<dbReference type="EMBL" id="SIJK02000055">
    <property type="protein sequence ID" value="MBP1468101.1"/>
    <property type="molecule type" value="Genomic_DNA"/>
</dbReference>
<reference evidence="1 2" key="1">
    <citation type="submission" date="2021-03" db="EMBL/GenBank/DDBJ databases">
        <authorList>
            <person name="Grouzdev D.S."/>
        </authorList>
    </citation>
    <scope>NUCLEOTIDE SEQUENCE [LARGE SCALE GENOMIC DNA]</scope>
    <source>
        <strain evidence="1 2">M50-1</strain>
    </source>
</reference>
<proteinExistence type="predicted"/>